<evidence type="ECO:0000256" key="4">
    <source>
        <dbReference type="ARBA" id="ARBA00022989"/>
    </source>
</evidence>
<feature type="region of interest" description="Disordered" evidence="6">
    <location>
        <begin position="479"/>
        <end position="503"/>
    </location>
</feature>
<keyword evidence="4 7" id="KW-1133">Transmembrane helix</keyword>
<feature type="transmembrane region" description="Helical" evidence="7">
    <location>
        <begin position="399"/>
        <end position="421"/>
    </location>
</feature>
<dbReference type="RefSeq" id="WP_149401026.1">
    <property type="nucleotide sequence ID" value="NZ_BIXY01000017.1"/>
</dbReference>
<evidence type="ECO:0000313" key="9">
    <source>
        <dbReference type="Proteomes" id="UP000322530"/>
    </source>
</evidence>
<feature type="transmembrane region" description="Helical" evidence="7">
    <location>
        <begin position="185"/>
        <end position="207"/>
    </location>
</feature>
<feature type="transmembrane region" description="Helical" evidence="7">
    <location>
        <begin position="262"/>
        <end position="288"/>
    </location>
</feature>
<organism evidence="8 9">
    <name type="scientific">Dictyobacter arantiisoli</name>
    <dbReference type="NCBI Taxonomy" id="2014874"/>
    <lineage>
        <taxon>Bacteria</taxon>
        <taxon>Bacillati</taxon>
        <taxon>Chloroflexota</taxon>
        <taxon>Ktedonobacteria</taxon>
        <taxon>Ktedonobacterales</taxon>
        <taxon>Dictyobacteraceae</taxon>
        <taxon>Dictyobacter</taxon>
    </lineage>
</organism>
<feature type="transmembrane region" description="Helical" evidence="7">
    <location>
        <begin position="236"/>
        <end position="256"/>
    </location>
</feature>
<comment type="caution">
    <text evidence="8">The sequence shown here is derived from an EMBL/GenBank/DDBJ whole genome shotgun (WGS) entry which is preliminary data.</text>
</comment>
<feature type="transmembrane region" description="Helical" evidence="7">
    <location>
        <begin position="51"/>
        <end position="76"/>
    </location>
</feature>
<comment type="subcellular location">
    <subcellularLocation>
        <location evidence="1">Cell membrane</location>
        <topology evidence="1">Multi-pass membrane protein</topology>
    </subcellularLocation>
</comment>
<keyword evidence="3 7" id="KW-0812">Transmembrane</keyword>
<keyword evidence="9" id="KW-1185">Reference proteome</keyword>
<dbReference type="GO" id="GO:0005886">
    <property type="term" value="C:plasma membrane"/>
    <property type="evidence" value="ECO:0007669"/>
    <property type="project" value="UniProtKB-SubCell"/>
</dbReference>
<feature type="transmembrane region" description="Helical" evidence="7">
    <location>
        <begin position="374"/>
        <end position="393"/>
    </location>
</feature>
<evidence type="ECO:0008006" key="10">
    <source>
        <dbReference type="Google" id="ProtNLM"/>
    </source>
</evidence>
<dbReference type="PANTHER" id="PTHR30250">
    <property type="entry name" value="PST FAMILY PREDICTED COLANIC ACID TRANSPORTER"/>
    <property type="match status" value="1"/>
</dbReference>
<feature type="transmembrane region" description="Helical" evidence="7">
    <location>
        <begin position="161"/>
        <end position="179"/>
    </location>
</feature>
<name>A0A5A5TAI0_9CHLR</name>
<feature type="compositionally biased region" description="Polar residues" evidence="6">
    <location>
        <begin position="492"/>
        <end position="503"/>
    </location>
</feature>
<evidence type="ECO:0000256" key="3">
    <source>
        <dbReference type="ARBA" id="ARBA00022692"/>
    </source>
</evidence>
<dbReference type="PANTHER" id="PTHR30250:SF26">
    <property type="entry name" value="PSMA PROTEIN"/>
    <property type="match status" value="1"/>
</dbReference>
<dbReference type="EMBL" id="BIXY01000017">
    <property type="protein sequence ID" value="GCF08023.1"/>
    <property type="molecule type" value="Genomic_DNA"/>
</dbReference>
<feature type="transmembrane region" description="Helical" evidence="7">
    <location>
        <begin position="12"/>
        <end position="39"/>
    </location>
</feature>
<keyword evidence="5 7" id="KW-0472">Membrane</keyword>
<dbReference type="AlphaFoldDB" id="A0A5A5TAI0"/>
<sequence>MHISVTQWIKKNSIILFNTGSLVGTMLVTSLLGFAYWLVAARYFPSDAVGLASAATSSMMLLSTLLVLGQGTLLITELPRNHGKEGSLISASTLIVGAASLAGGIIFAVCAPFISPQLGQFGSSPQSVFLFALGVCMAAVTVILDQAVIGMLQGGLQLWRNALFSIAKLALLAVLGQFYKNLSGISIYTIWTVGNIISLLPLFLFIIKKKKTSLKYYIPQWNTTRKMGSAAIQHHVLNLVLQAPTQALPILVTILLSAKMNAWFYIASMIANFIFSLSTSLTTVLHAANAAQAATLTQKSRLTVSLSILASLILGSILMFGAQPILHFFGENYALYASSSLRILLLAAIPLVIKNHYIAICRIKDQVARAILPVMVGACLELGIAAVGARLGGLSGLSLGWVLALVLEAIWMSPIVAQTLIGQSALDRYLDEVAATDTVMLPALNQFAPSGMIQLSTFGNAITLTEIDTLQLPIVRSNTARKQRKEHPVDNGNWTSLNGKDSKSPSLSLNNVYATHANGQGEAINFAFTPENLSSSMDQPHAYTRNEMIPQRLPGAIADAATVSMPKVAPTNAIAQPMNTVSEQSDSNNENDSTVRISKKEIAYLYSAQARTSQQQVSEHKSEHKGLRLHPLHSRVRIVPVETGKTDEKS</sequence>
<accession>A0A5A5TAI0</accession>
<dbReference type="OrthoDB" id="145398at2"/>
<feature type="transmembrane region" description="Helical" evidence="7">
    <location>
        <begin position="88"/>
        <end position="115"/>
    </location>
</feature>
<feature type="transmembrane region" description="Helical" evidence="7">
    <location>
        <begin position="300"/>
        <end position="321"/>
    </location>
</feature>
<evidence type="ECO:0000256" key="7">
    <source>
        <dbReference type="SAM" id="Phobius"/>
    </source>
</evidence>
<keyword evidence="2" id="KW-1003">Cell membrane</keyword>
<evidence type="ECO:0000313" key="8">
    <source>
        <dbReference type="EMBL" id="GCF08023.1"/>
    </source>
</evidence>
<evidence type="ECO:0000256" key="5">
    <source>
        <dbReference type="ARBA" id="ARBA00023136"/>
    </source>
</evidence>
<dbReference type="InterPro" id="IPR050833">
    <property type="entry name" value="Poly_Biosynth_Transport"/>
</dbReference>
<proteinExistence type="predicted"/>
<evidence type="ECO:0000256" key="1">
    <source>
        <dbReference type="ARBA" id="ARBA00004651"/>
    </source>
</evidence>
<reference evidence="8 9" key="1">
    <citation type="submission" date="2019-01" db="EMBL/GenBank/DDBJ databases">
        <title>Draft genome sequence of Dictyobacter sp. Uno17.</title>
        <authorList>
            <person name="Wang C.M."/>
            <person name="Zheng Y."/>
            <person name="Sakai Y."/>
            <person name="Abe K."/>
            <person name="Yokota A."/>
            <person name="Yabe S."/>
        </authorList>
    </citation>
    <scope>NUCLEOTIDE SEQUENCE [LARGE SCALE GENOMIC DNA]</scope>
    <source>
        <strain evidence="8 9">Uno17</strain>
    </source>
</reference>
<feature type="transmembrane region" description="Helical" evidence="7">
    <location>
        <begin position="333"/>
        <end position="353"/>
    </location>
</feature>
<evidence type="ECO:0000256" key="2">
    <source>
        <dbReference type="ARBA" id="ARBA00022475"/>
    </source>
</evidence>
<evidence type="ECO:0000256" key="6">
    <source>
        <dbReference type="SAM" id="MobiDB-lite"/>
    </source>
</evidence>
<protein>
    <recommendedName>
        <fullName evidence="10">Polysaccharide biosynthesis protein C-terminal domain-containing protein</fullName>
    </recommendedName>
</protein>
<feature type="transmembrane region" description="Helical" evidence="7">
    <location>
        <begin position="127"/>
        <end position="149"/>
    </location>
</feature>
<gene>
    <name evidence="8" type="ORF">KDI_15870</name>
</gene>
<dbReference type="Proteomes" id="UP000322530">
    <property type="component" value="Unassembled WGS sequence"/>
</dbReference>